<dbReference type="Gene3D" id="3.30.40.10">
    <property type="entry name" value="Zinc/RING finger domain, C3HC4 (zinc finger)"/>
    <property type="match status" value="1"/>
</dbReference>
<dbReference type="InterPro" id="IPR017907">
    <property type="entry name" value="Znf_RING_CS"/>
</dbReference>
<dbReference type="Pfam" id="PF01485">
    <property type="entry name" value="IBR"/>
    <property type="match status" value="2"/>
</dbReference>
<dbReference type="EMBL" id="ML978963">
    <property type="protein sequence ID" value="KAF1930369.1"/>
    <property type="molecule type" value="Genomic_DNA"/>
</dbReference>
<evidence type="ECO:0000256" key="7">
    <source>
        <dbReference type="ARBA" id="ARBA00022786"/>
    </source>
</evidence>
<dbReference type="PANTHER" id="PTHR11685">
    <property type="entry name" value="RBR FAMILY RING FINGER AND IBR DOMAIN-CONTAINING"/>
    <property type="match status" value="1"/>
</dbReference>
<dbReference type="InterPro" id="IPR013083">
    <property type="entry name" value="Znf_RING/FYVE/PHD"/>
</dbReference>
<name>A0A6A5RRW8_9PLEO</name>
<dbReference type="PROSITE" id="PS51873">
    <property type="entry name" value="TRIAD"/>
    <property type="match status" value="1"/>
</dbReference>
<dbReference type="PROSITE" id="PS00518">
    <property type="entry name" value="ZF_RING_1"/>
    <property type="match status" value="1"/>
</dbReference>
<evidence type="ECO:0000256" key="5">
    <source>
        <dbReference type="ARBA" id="ARBA00022737"/>
    </source>
</evidence>
<dbReference type="GO" id="GO:0008270">
    <property type="term" value="F:zinc ion binding"/>
    <property type="evidence" value="ECO:0007669"/>
    <property type="project" value="UniProtKB-KW"/>
</dbReference>
<keyword evidence="8" id="KW-0862">Zinc</keyword>
<reference evidence="10" key="1">
    <citation type="journal article" date="2020" name="Stud. Mycol.">
        <title>101 Dothideomycetes genomes: a test case for predicting lifestyles and emergence of pathogens.</title>
        <authorList>
            <person name="Haridas S."/>
            <person name="Albert R."/>
            <person name="Binder M."/>
            <person name="Bloem J."/>
            <person name="Labutti K."/>
            <person name="Salamov A."/>
            <person name="Andreopoulos B."/>
            <person name="Baker S."/>
            <person name="Barry K."/>
            <person name="Bills G."/>
            <person name="Bluhm B."/>
            <person name="Cannon C."/>
            <person name="Castanera R."/>
            <person name="Culley D."/>
            <person name="Daum C."/>
            <person name="Ezra D."/>
            <person name="Gonzalez J."/>
            <person name="Henrissat B."/>
            <person name="Kuo A."/>
            <person name="Liang C."/>
            <person name="Lipzen A."/>
            <person name="Lutzoni F."/>
            <person name="Magnuson J."/>
            <person name="Mondo S."/>
            <person name="Nolan M."/>
            <person name="Ohm R."/>
            <person name="Pangilinan J."/>
            <person name="Park H.-J."/>
            <person name="Ramirez L."/>
            <person name="Alfaro M."/>
            <person name="Sun H."/>
            <person name="Tritt A."/>
            <person name="Yoshinaga Y."/>
            <person name="Zwiers L.-H."/>
            <person name="Turgeon B."/>
            <person name="Goodwin S."/>
            <person name="Spatafora J."/>
            <person name="Crous P."/>
            <person name="Grigoriev I."/>
        </authorList>
    </citation>
    <scope>NUCLEOTIDE SEQUENCE</scope>
    <source>
        <strain evidence="10">CBS 183.55</strain>
    </source>
</reference>
<keyword evidence="5" id="KW-0677">Repeat</keyword>
<dbReference type="InterPro" id="IPR044066">
    <property type="entry name" value="TRIAD_supradom"/>
</dbReference>
<dbReference type="EC" id="2.3.2.31" evidence="2"/>
<evidence type="ECO:0000313" key="11">
    <source>
        <dbReference type="Proteomes" id="UP000800082"/>
    </source>
</evidence>
<comment type="catalytic activity">
    <reaction evidence="1">
        <text>[E2 ubiquitin-conjugating enzyme]-S-ubiquitinyl-L-cysteine + [acceptor protein]-L-lysine = [E2 ubiquitin-conjugating enzyme]-L-cysteine + [acceptor protein]-N(6)-ubiquitinyl-L-lysine.</text>
        <dbReference type="EC" id="2.3.2.31"/>
    </reaction>
</comment>
<dbReference type="GO" id="GO:0016567">
    <property type="term" value="P:protein ubiquitination"/>
    <property type="evidence" value="ECO:0007669"/>
    <property type="project" value="InterPro"/>
</dbReference>
<evidence type="ECO:0000256" key="6">
    <source>
        <dbReference type="ARBA" id="ARBA00022771"/>
    </source>
</evidence>
<keyword evidence="4" id="KW-0479">Metal-binding</keyword>
<gene>
    <name evidence="10" type="ORF">M421DRAFT_58856</name>
</gene>
<proteinExistence type="predicted"/>
<evidence type="ECO:0000256" key="4">
    <source>
        <dbReference type="ARBA" id="ARBA00022723"/>
    </source>
</evidence>
<dbReference type="Proteomes" id="UP000800082">
    <property type="component" value="Unassembled WGS sequence"/>
</dbReference>
<dbReference type="SMART" id="SM00647">
    <property type="entry name" value="IBR"/>
    <property type="match status" value="2"/>
</dbReference>
<accession>A0A6A5RRW8</accession>
<dbReference type="GeneID" id="54353302"/>
<dbReference type="AlphaFoldDB" id="A0A6A5RRW8"/>
<dbReference type="OrthoDB" id="10009520at2759"/>
<evidence type="ECO:0000313" key="10">
    <source>
        <dbReference type="EMBL" id="KAF1930369.1"/>
    </source>
</evidence>
<dbReference type="RefSeq" id="XP_033450617.1">
    <property type="nucleotide sequence ID" value="XM_033595635.1"/>
</dbReference>
<keyword evidence="6" id="KW-0863">Zinc-finger</keyword>
<evidence type="ECO:0000256" key="3">
    <source>
        <dbReference type="ARBA" id="ARBA00022679"/>
    </source>
</evidence>
<dbReference type="GO" id="GO:0061630">
    <property type="term" value="F:ubiquitin protein ligase activity"/>
    <property type="evidence" value="ECO:0007669"/>
    <property type="project" value="UniProtKB-EC"/>
</dbReference>
<keyword evidence="11" id="KW-1185">Reference proteome</keyword>
<evidence type="ECO:0000256" key="2">
    <source>
        <dbReference type="ARBA" id="ARBA00012251"/>
    </source>
</evidence>
<dbReference type="InterPro" id="IPR031127">
    <property type="entry name" value="E3_UB_ligase_RBR"/>
</dbReference>
<dbReference type="CDD" id="cd22584">
    <property type="entry name" value="Rcat_RBR_unk"/>
    <property type="match status" value="1"/>
</dbReference>
<evidence type="ECO:0000256" key="1">
    <source>
        <dbReference type="ARBA" id="ARBA00001798"/>
    </source>
</evidence>
<keyword evidence="3" id="KW-0808">Transferase</keyword>
<feature type="domain" description="RING-type" evidence="9">
    <location>
        <begin position="174"/>
        <end position="370"/>
    </location>
</feature>
<evidence type="ECO:0000256" key="8">
    <source>
        <dbReference type="ARBA" id="ARBA00022833"/>
    </source>
</evidence>
<evidence type="ECO:0000259" key="9">
    <source>
        <dbReference type="PROSITE" id="PS51873"/>
    </source>
</evidence>
<dbReference type="SUPFAM" id="SSF57850">
    <property type="entry name" value="RING/U-box"/>
    <property type="match status" value="2"/>
</dbReference>
<keyword evidence="7" id="KW-0833">Ubl conjugation pathway</keyword>
<dbReference type="Gene3D" id="1.20.120.1750">
    <property type="match status" value="1"/>
</dbReference>
<organism evidence="10 11">
    <name type="scientific">Didymella exigua CBS 183.55</name>
    <dbReference type="NCBI Taxonomy" id="1150837"/>
    <lineage>
        <taxon>Eukaryota</taxon>
        <taxon>Fungi</taxon>
        <taxon>Dikarya</taxon>
        <taxon>Ascomycota</taxon>
        <taxon>Pezizomycotina</taxon>
        <taxon>Dothideomycetes</taxon>
        <taxon>Pleosporomycetidae</taxon>
        <taxon>Pleosporales</taxon>
        <taxon>Pleosporineae</taxon>
        <taxon>Didymellaceae</taxon>
        <taxon>Didymella</taxon>
    </lineage>
</organism>
<dbReference type="InterPro" id="IPR002867">
    <property type="entry name" value="IBR_dom"/>
</dbReference>
<sequence length="457" mass="51916">MSASTISIQPSHPTVLDDELAALALQLEEIEIFSQSSKGKHPVNQPPDVEVAFASFQAELAEHKTFLADRKLAESIGAAVHSDGLLIGELTSQEVQFYEDRRHVLRISNEDPEIEAPPSAVRQALSHDVHDWMSTLSATVAQTTVLDFSDNEDNAGPSMSFAERQAETIKKLSMEFQCAFCLDRFPRALMVSLKCSHRYCGDCAKGLFIRATRDEDLYPPRCCKQCVPLQLVAKHMQADELATFELASIEYTMRNRTYCSNLECNTFIHPDNIEPHTGRATCSKCATATCSGCNNAYHPENACPEDEGLRETQALAQSMGWRSCNNCDRVIQLRTGCNHITCKCSAEFCYVCGIEWKNCRCDVADLHRIEERAEEVVNRDAPPDLPQAVWQQRVDDVFNELRDRHECEHSRRFERKTHGQPKKGFRCELCSNRHWKYILQCHLCYLNVCEDCRRNRI</sequence>
<protein>
    <recommendedName>
        <fullName evidence="2">RBR-type E3 ubiquitin transferase</fullName>
        <ecNumber evidence="2">2.3.2.31</ecNumber>
    </recommendedName>
</protein>